<evidence type="ECO:0000256" key="3">
    <source>
        <dbReference type="ARBA" id="ARBA00023211"/>
    </source>
</evidence>
<dbReference type="AlphaFoldDB" id="A0A7C0Y8U3"/>
<keyword evidence="2" id="KW-0479">Metal-binding</keyword>
<gene>
    <name evidence="5" type="ORF">ENF32_06340</name>
</gene>
<evidence type="ECO:0000256" key="2">
    <source>
        <dbReference type="ARBA" id="ARBA00022723"/>
    </source>
</evidence>
<proteinExistence type="inferred from homology"/>
<protein>
    <recommendedName>
        <fullName evidence="4">Metalloenzyme domain-containing protein</fullName>
    </recommendedName>
</protein>
<dbReference type="GO" id="GO:0008973">
    <property type="term" value="F:phosphopentomutase activity"/>
    <property type="evidence" value="ECO:0007669"/>
    <property type="project" value="InterPro"/>
</dbReference>
<accession>A0A7C0Y8U3</accession>
<dbReference type="GO" id="GO:0005829">
    <property type="term" value="C:cytosol"/>
    <property type="evidence" value="ECO:0007669"/>
    <property type="project" value="TreeGrafter"/>
</dbReference>
<dbReference type="Proteomes" id="UP000885690">
    <property type="component" value="Unassembled WGS sequence"/>
</dbReference>
<dbReference type="Pfam" id="PF01676">
    <property type="entry name" value="Metalloenzyme"/>
    <property type="match status" value="1"/>
</dbReference>
<reference evidence="5" key="1">
    <citation type="journal article" date="2020" name="mSystems">
        <title>Genome- and Community-Level Interaction Insights into Carbon Utilization and Element Cycling Functions of Hydrothermarchaeota in Hydrothermal Sediment.</title>
        <authorList>
            <person name="Zhou Z."/>
            <person name="Liu Y."/>
            <person name="Xu W."/>
            <person name="Pan J."/>
            <person name="Luo Z.H."/>
            <person name="Li M."/>
        </authorList>
    </citation>
    <scope>NUCLEOTIDE SEQUENCE [LARGE SCALE GENOMIC DNA]</scope>
    <source>
        <strain evidence="5">HyVt-115</strain>
    </source>
</reference>
<dbReference type="GO" id="GO:0000287">
    <property type="term" value="F:magnesium ion binding"/>
    <property type="evidence" value="ECO:0007669"/>
    <property type="project" value="InterPro"/>
</dbReference>
<comment type="similarity">
    <text evidence="1">Belongs to the phosphopentomutase family.</text>
</comment>
<dbReference type="EMBL" id="DQWS01000235">
    <property type="protein sequence ID" value="HDD53665.1"/>
    <property type="molecule type" value="Genomic_DNA"/>
</dbReference>
<dbReference type="InterPro" id="IPR017850">
    <property type="entry name" value="Alkaline_phosphatase_core_sf"/>
</dbReference>
<keyword evidence="3" id="KW-0464">Manganese</keyword>
<dbReference type="InterPro" id="IPR010045">
    <property type="entry name" value="DeoB"/>
</dbReference>
<dbReference type="PANTHER" id="PTHR21110">
    <property type="entry name" value="PHOSPHOPENTOMUTASE"/>
    <property type="match status" value="1"/>
</dbReference>
<dbReference type="PANTHER" id="PTHR21110:SF0">
    <property type="entry name" value="PHOSPHOPENTOMUTASE"/>
    <property type="match status" value="1"/>
</dbReference>
<feature type="non-terminal residue" evidence="5">
    <location>
        <position position="270"/>
    </location>
</feature>
<name>A0A7C0Y8U3_9BACT</name>
<evidence type="ECO:0000256" key="1">
    <source>
        <dbReference type="ARBA" id="ARBA00010373"/>
    </source>
</evidence>
<evidence type="ECO:0000313" key="5">
    <source>
        <dbReference type="EMBL" id="HDD53665.1"/>
    </source>
</evidence>
<sequence length="270" mass="29938">MARVLFFFIDGVGIPPKPVFENIPLFSPGLNEYPRELPREGLAVAADARLGIPGLPQSATGQSTLITGVNAPAIMGRHVSGFPGPTLKTLIGKRGLFQRIQVKGIPRERLCFANAFRPIFFQKPRARVSASTFHALSAGVPLATLKDVSEGRALYHDFTNRLLINQGYPLPLLSPCQAGKVLARLTQKHTFTFYEYFLTDLAGHRRNFPMATRLLRDLEEMLFSTLDHLALDETTVIVASDHGNIEDLERSPHTTNPVPVMAWGREKEKI</sequence>
<comment type="caution">
    <text evidence="5">The sequence shown here is derived from an EMBL/GenBank/DDBJ whole genome shotgun (WGS) entry which is preliminary data.</text>
</comment>
<evidence type="ECO:0000259" key="4">
    <source>
        <dbReference type="Pfam" id="PF01676"/>
    </source>
</evidence>
<dbReference type="Gene3D" id="3.40.720.10">
    <property type="entry name" value="Alkaline Phosphatase, subunit A"/>
    <property type="match status" value="1"/>
</dbReference>
<dbReference type="InterPro" id="IPR006124">
    <property type="entry name" value="Metalloenzyme"/>
</dbReference>
<dbReference type="GO" id="GO:0009117">
    <property type="term" value="P:nucleotide metabolic process"/>
    <property type="evidence" value="ECO:0007669"/>
    <property type="project" value="InterPro"/>
</dbReference>
<dbReference type="SUPFAM" id="SSF53649">
    <property type="entry name" value="Alkaline phosphatase-like"/>
    <property type="match status" value="1"/>
</dbReference>
<dbReference type="GO" id="GO:0043094">
    <property type="term" value="P:metabolic compound salvage"/>
    <property type="evidence" value="ECO:0007669"/>
    <property type="project" value="InterPro"/>
</dbReference>
<organism evidence="5">
    <name type="scientific">Thermosulfidibacter takaii</name>
    <dbReference type="NCBI Taxonomy" id="412593"/>
    <lineage>
        <taxon>Bacteria</taxon>
        <taxon>Pseudomonadati</taxon>
        <taxon>Thermosulfidibacterota</taxon>
        <taxon>Thermosulfidibacteria</taxon>
        <taxon>Thermosulfidibacterales</taxon>
        <taxon>Thermosulfidibacteraceae</taxon>
    </lineage>
</organism>
<feature type="domain" description="Metalloenzyme" evidence="4">
    <location>
        <begin position="184"/>
        <end position="266"/>
    </location>
</feature>